<dbReference type="InterPro" id="IPR038469">
    <property type="entry name" value="tRNAHis_GuaTrfase_Thg1_sf"/>
</dbReference>
<keyword evidence="5" id="KW-1185">Reference proteome</keyword>
<proteinExistence type="predicted"/>
<reference evidence="4" key="1">
    <citation type="journal article" date="2020" name="bioRxiv">
        <title>Whole genome comparisons of ergot fungi reveals the divergence and evolution of species within the genus Claviceps are the result of varying mechanisms driving genome evolution and host range expansion.</title>
        <authorList>
            <person name="Wyka S.A."/>
            <person name="Mondo S.J."/>
            <person name="Liu M."/>
            <person name="Dettman J."/>
            <person name="Nalam V."/>
            <person name="Broders K.D."/>
        </authorList>
    </citation>
    <scope>NUCLEOTIDE SEQUENCE</scope>
    <source>
        <strain evidence="4">CCC 602</strain>
    </source>
</reference>
<comment type="caution">
    <text evidence="4">The sequence shown here is derived from an EMBL/GenBank/DDBJ whole genome shotgun (WGS) entry which is preliminary data.</text>
</comment>
<evidence type="ECO:0000256" key="1">
    <source>
        <dbReference type="ARBA" id="ARBA00015443"/>
    </source>
</evidence>
<feature type="domain" description="tRNAHis guanylyltransferase catalytic" evidence="3">
    <location>
        <begin position="6"/>
        <end position="74"/>
    </location>
</feature>
<dbReference type="EMBL" id="SRPW01001358">
    <property type="protein sequence ID" value="KAG6002338.1"/>
    <property type="molecule type" value="Genomic_DNA"/>
</dbReference>
<gene>
    <name evidence="4" type="ORF">E4U43_001135</name>
</gene>
<evidence type="ECO:0000259" key="3">
    <source>
        <dbReference type="Pfam" id="PF04446"/>
    </source>
</evidence>
<evidence type="ECO:0000313" key="4">
    <source>
        <dbReference type="EMBL" id="KAG6002338.1"/>
    </source>
</evidence>
<organism evidence="4 5">
    <name type="scientific">Claviceps pusilla</name>
    <dbReference type="NCBI Taxonomy" id="123648"/>
    <lineage>
        <taxon>Eukaryota</taxon>
        <taxon>Fungi</taxon>
        <taxon>Dikarya</taxon>
        <taxon>Ascomycota</taxon>
        <taxon>Pezizomycotina</taxon>
        <taxon>Sordariomycetes</taxon>
        <taxon>Hypocreomycetidae</taxon>
        <taxon>Hypocreales</taxon>
        <taxon>Clavicipitaceae</taxon>
        <taxon>Claviceps</taxon>
    </lineage>
</organism>
<dbReference type="GO" id="GO:0006400">
    <property type="term" value="P:tRNA modification"/>
    <property type="evidence" value="ECO:0007669"/>
    <property type="project" value="InterPro"/>
</dbReference>
<dbReference type="GO" id="GO:0008193">
    <property type="term" value="F:tRNA guanylyltransferase activity"/>
    <property type="evidence" value="ECO:0007669"/>
    <property type="project" value="UniProtKB-EC"/>
</dbReference>
<dbReference type="InterPro" id="IPR024956">
    <property type="entry name" value="tRNAHis_GuaTrfase_cat"/>
</dbReference>
<name>A0A9P7N8D1_9HYPO</name>
<sequence length="108" mass="12382">MANSKFEYVRNFEQTDSLLPNTWIVVRIDGRAFTKMCVKYGFEKPNDRRALDLMNAAAKAVVTDLPESIIAYGGTLAAEKNEILFSRFHINYNNEPEIFKKGSVIFRD</sequence>
<feature type="non-terminal residue" evidence="4">
    <location>
        <position position="1"/>
    </location>
</feature>
<dbReference type="Gene3D" id="3.30.70.3000">
    <property type="match status" value="2"/>
</dbReference>
<dbReference type="OrthoDB" id="62560at2759"/>
<protein>
    <recommendedName>
        <fullName evidence="1">tRNA(His) guanylyltransferase</fullName>
    </recommendedName>
    <alternativeName>
        <fullName evidence="2">tRNA-histidine guanylyltransferase</fullName>
    </alternativeName>
</protein>
<evidence type="ECO:0000313" key="5">
    <source>
        <dbReference type="Proteomes" id="UP000748025"/>
    </source>
</evidence>
<dbReference type="GO" id="GO:0005525">
    <property type="term" value="F:GTP binding"/>
    <property type="evidence" value="ECO:0007669"/>
    <property type="project" value="UniProtKB-KW"/>
</dbReference>
<dbReference type="AlphaFoldDB" id="A0A9P7N8D1"/>
<dbReference type="GO" id="GO:0000287">
    <property type="term" value="F:magnesium ion binding"/>
    <property type="evidence" value="ECO:0007669"/>
    <property type="project" value="InterPro"/>
</dbReference>
<dbReference type="Pfam" id="PF04446">
    <property type="entry name" value="Thg1"/>
    <property type="match status" value="1"/>
</dbReference>
<evidence type="ECO:0000256" key="2">
    <source>
        <dbReference type="ARBA" id="ARBA00032480"/>
    </source>
</evidence>
<dbReference type="Proteomes" id="UP000748025">
    <property type="component" value="Unassembled WGS sequence"/>
</dbReference>
<accession>A0A9P7N8D1</accession>
<dbReference type="PANTHER" id="PTHR12729:SF6">
    <property type="entry name" value="TRNA(HIS) GUANYLYLTRANSFERASE-RELATED"/>
    <property type="match status" value="1"/>
</dbReference>
<dbReference type="PANTHER" id="PTHR12729">
    <property type="entry name" value="TRNA(HIS) GUANYLYLTRANSFERASE-RELATED"/>
    <property type="match status" value="1"/>
</dbReference>
<dbReference type="InterPro" id="IPR007537">
    <property type="entry name" value="tRNAHis_GuaTrfase_Thg1"/>
</dbReference>